<dbReference type="InterPro" id="IPR001932">
    <property type="entry name" value="PPM-type_phosphatase-like_dom"/>
</dbReference>
<reference evidence="4" key="1">
    <citation type="journal article" date="2021" name="New Phytol.">
        <title>Evolutionary innovations through gain and loss of genes in the ectomycorrhizal Boletales.</title>
        <authorList>
            <person name="Wu G."/>
            <person name="Miyauchi S."/>
            <person name="Morin E."/>
            <person name="Kuo A."/>
            <person name="Drula E."/>
            <person name="Varga T."/>
            <person name="Kohler A."/>
            <person name="Feng B."/>
            <person name="Cao Y."/>
            <person name="Lipzen A."/>
            <person name="Daum C."/>
            <person name="Hundley H."/>
            <person name="Pangilinan J."/>
            <person name="Johnson J."/>
            <person name="Barry K."/>
            <person name="LaButti K."/>
            <person name="Ng V."/>
            <person name="Ahrendt S."/>
            <person name="Min B."/>
            <person name="Choi I.G."/>
            <person name="Park H."/>
            <person name="Plett J.M."/>
            <person name="Magnuson J."/>
            <person name="Spatafora J.W."/>
            <person name="Nagy L.G."/>
            <person name="Henrissat B."/>
            <person name="Grigoriev I.V."/>
            <person name="Yang Z.L."/>
            <person name="Xu J."/>
            <person name="Martin F.M."/>
        </authorList>
    </citation>
    <scope>NUCLEOTIDE SEQUENCE</scope>
    <source>
        <strain evidence="4">KKN 215</strain>
    </source>
</reference>
<feature type="compositionally biased region" description="Polar residues" evidence="2">
    <location>
        <begin position="579"/>
        <end position="596"/>
    </location>
</feature>
<evidence type="ECO:0000256" key="1">
    <source>
        <dbReference type="RuleBase" id="RU366020"/>
    </source>
</evidence>
<evidence type="ECO:0000313" key="4">
    <source>
        <dbReference type="EMBL" id="KAH8105473.1"/>
    </source>
</evidence>
<dbReference type="AlphaFoldDB" id="A0A8K0UXU5"/>
<comment type="cofactor">
    <cofactor evidence="1">
        <name>Mg(2+)</name>
        <dbReference type="ChEBI" id="CHEBI:18420"/>
    </cofactor>
</comment>
<proteinExistence type="inferred from homology"/>
<comment type="caution">
    <text evidence="4">The sequence shown here is derived from an EMBL/GenBank/DDBJ whole genome shotgun (WGS) entry which is preliminary data.</text>
</comment>
<dbReference type="GO" id="GO:0004722">
    <property type="term" value="F:protein serine/threonine phosphatase activity"/>
    <property type="evidence" value="ECO:0007669"/>
    <property type="project" value="UniProtKB-EC"/>
</dbReference>
<feature type="region of interest" description="Disordered" evidence="2">
    <location>
        <begin position="318"/>
        <end position="374"/>
    </location>
</feature>
<keyword evidence="1" id="KW-0479">Metal-binding</keyword>
<evidence type="ECO:0000313" key="5">
    <source>
        <dbReference type="Proteomes" id="UP000813824"/>
    </source>
</evidence>
<dbReference type="InterPro" id="IPR036457">
    <property type="entry name" value="PPM-type-like_dom_sf"/>
</dbReference>
<dbReference type="Proteomes" id="UP000813824">
    <property type="component" value="Unassembled WGS sequence"/>
</dbReference>
<comment type="catalytic activity">
    <reaction evidence="1">
        <text>O-phospho-L-threonyl-[protein] + H2O = L-threonyl-[protein] + phosphate</text>
        <dbReference type="Rhea" id="RHEA:47004"/>
        <dbReference type="Rhea" id="RHEA-COMP:11060"/>
        <dbReference type="Rhea" id="RHEA-COMP:11605"/>
        <dbReference type="ChEBI" id="CHEBI:15377"/>
        <dbReference type="ChEBI" id="CHEBI:30013"/>
        <dbReference type="ChEBI" id="CHEBI:43474"/>
        <dbReference type="ChEBI" id="CHEBI:61977"/>
        <dbReference type="EC" id="3.1.3.16"/>
    </reaction>
</comment>
<evidence type="ECO:0000259" key="3">
    <source>
        <dbReference type="PROSITE" id="PS51746"/>
    </source>
</evidence>
<gene>
    <name evidence="4" type="ORF">BXZ70DRAFT_920999</name>
</gene>
<dbReference type="PANTHER" id="PTHR12320:SF84">
    <property type="entry name" value="PROTEIN PHOSPHATASE"/>
    <property type="match status" value="1"/>
</dbReference>
<sequence>MKPIHKRLYTALPRPPPPAASSLASSASAPLSSRVRSNSVSSNCSTSSTSTSRSLHTNASSLPFSFFDTPPPPPNPSSRPTNIIVSSRPPVKAEAESPTPNNATYSHQHQSSGQPPYPLALSSSQSDATSSHIPTNTNHTLFFPYPSFGTSASLDSTPTSHIDTARAQAHHNTRYQLDVGAYGIPKHSRDVRKAGSDGRSSLSFAGGLQIPVSMEANSAVQVGEDAYFVRDNAMGVADGVGGWSKTHRTATNESTPSALFAQRLMHYCSEEVDAALETESTVFEDDLHDQLNESLEDLADGLDVLMILERAYDKTMRAHVKQPDTSCGDSVGDERVVRPASPTSAGSTRSTTPNATLNSSSLKSTPHPPQPVPLLEGSATALLAVLDHSHVSPLPAQKASSHTTAPSSFLFPRPRTGFTYPQPLRGKAIHARSQEESRGGGAVIRIAHLGDCMGMLIRGEDIVWRTEEMWWNFNTPVQLGPSSSTRPQDAKVFTIPVEADDILVLASDGLSDNLWDEDILDEVVRFRRGFMDKEHRSISTTTMHSESHGILGRRTLAGMLSEALCSRARSVSERRGRATKSSTTRMFASAPSTSPSPLKSMLLDDSSIGCASSDEVPFARRAREHGKCFRGGKPDDISVLIAVVSPSQNTSKA</sequence>
<dbReference type="PROSITE" id="PS51746">
    <property type="entry name" value="PPM_2"/>
    <property type="match status" value="1"/>
</dbReference>
<dbReference type="SMART" id="SM00332">
    <property type="entry name" value="PP2Cc"/>
    <property type="match status" value="1"/>
</dbReference>
<feature type="region of interest" description="Disordered" evidence="2">
    <location>
        <begin position="571"/>
        <end position="596"/>
    </location>
</feature>
<dbReference type="GO" id="GO:0046872">
    <property type="term" value="F:metal ion binding"/>
    <property type="evidence" value="ECO:0007669"/>
    <property type="project" value="UniProtKB-UniRule"/>
</dbReference>
<dbReference type="Gene3D" id="3.60.40.10">
    <property type="entry name" value="PPM-type phosphatase domain"/>
    <property type="match status" value="1"/>
</dbReference>
<keyword evidence="1" id="KW-0460">Magnesium</keyword>
<evidence type="ECO:0000256" key="2">
    <source>
        <dbReference type="SAM" id="MobiDB-lite"/>
    </source>
</evidence>
<dbReference type="SUPFAM" id="SSF81606">
    <property type="entry name" value="PP2C-like"/>
    <property type="match status" value="1"/>
</dbReference>
<organism evidence="4 5">
    <name type="scientific">Cristinia sonorae</name>
    <dbReference type="NCBI Taxonomy" id="1940300"/>
    <lineage>
        <taxon>Eukaryota</taxon>
        <taxon>Fungi</taxon>
        <taxon>Dikarya</taxon>
        <taxon>Basidiomycota</taxon>
        <taxon>Agaricomycotina</taxon>
        <taxon>Agaricomycetes</taxon>
        <taxon>Agaricomycetidae</taxon>
        <taxon>Agaricales</taxon>
        <taxon>Pleurotineae</taxon>
        <taxon>Stephanosporaceae</taxon>
        <taxon>Cristinia</taxon>
    </lineage>
</organism>
<keyword evidence="1" id="KW-0464">Manganese</keyword>
<accession>A0A8K0UXU5</accession>
<dbReference type="PANTHER" id="PTHR12320">
    <property type="entry name" value="PROTEIN PHOSPHATASE 2C"/>
    <property type="match status" value="1"/>
</dbReference>
<comment type="catalytic activity">
    <reaction evidence="1">
        <text>O-phospho-L-seryl-[protein] + H2O = L-seryl-[protein] + phosphate</text>
        <dbReference type="Rhea" id="RHEA:20629"/>
        <dbReference type="Rhea" id="RHEA-COMP:9863"/>
        <dbReference type="Rhea" id="RHEA-COMP:11604"/>
        <dbReference type="ChEBI" id="CHEBI:15377"/>
        <dbReference type="ChEBI" id="CHEBI:29999"/>
        <dbReference type="ChEBI" id="CHEBI:43474"/>
        <dbReference type="ChEBI" id="CHEBI:83421"/>
        <dbReference type="EC" id="3.1.3.16"/>
    </reaction>
</comment>
<dbReference type="InterPro" id="IPR039123">
    <property type="entry name" value="PPTC7"/>
</dbReference>
<dbReference type="EMBL" id="JAEVFJ010000004">
    <property type="protein sequence ID" value="KAH8105473.1"/>
    <property type="molecule type" value="Genomic_DNA"/>
</dbReference>
<feature type="compositionally biased region" description="Low complexity" evidence="2">
    <location>
        <begin position="122"/>
        <end position="131"/>
    </location>
</feature>
<keyword evidence="1" id="KW-0378">Hydrolase</keyword>
<protein>
    <recommendedName>
        <fullName evidence="1">Protein phosphatase</fullName>
        <ecNumber evidence="1">3.1.3.16</ecNumber>
    </recommendedName>
</protein>
<comment type="similarity">
    <text evidence="1">Belongs to the PP2C family.</text>
</comment>
<name>A0A8K0UXU5_9AGAR</name>
<feature type="compositionally biased region" description="Low complexity" evidence="2">
    <location>
        <begin position="20"/>
        <end position="68"/>
    </location>
</feature>
<feature type="region of interest" description="Disordered" evidence="2">
    <location>
        <begin position="1"/>
        <end position="132"/>
    </location>
</feature>
<feature type="compositionally biased region" description="Polar residues" evidence="2">
    <location>
        <begin position="98"/>
        <end position="114"/>
    </location>
</feature>
<feature type="domain" description="PPM-type phosphatase" evidence="3">
    <location>
        <begin position="211"/>
        <end position="644"/>
    </location>
</feature>
<feature type="compositionally biased region" description="Polar residues" evidence="2">
    <location>
        <begin position="341"/>
        <end position="364"/>
    </location>
</feature>
<keyword evidence="5" id="KW-1185">Reference proteome</keyword>
<comment type="cofactor">
    <cofactor evidence="1">
        <name>Mn(2+)</name>
        <dbReference type="ChEBI" id="CHEBI:29035"/>
    </cofactor>
</comment>
<dbReference type="EC" id="3.1.3.16" evidence="1"/>
<keyword evidence="1" id="KW-0904">Protein phosphatase</keyword>
<dbReference type="OrthoDB" id="60843at2759"/>